<dbReference type="KEGG" id="mamo:A6B35_15550"/>
<keyword evidence="2" id="KW-1185">Reference proteome</keyword>
<accession>G6Y583</accession>
<name>G6Y583_9HYPH</name>
<evidence type="ECO:0000313" key="1">
    <source>
        <dbReference type="EMBL" id="EHH13134.1"/>
    </source>
</evidence>
<gene>
    <name evidence="1" type="ORF">MEA186_05461</name>
</gene>
<protein>
    <submittedName>
        <fullName evidence="1">Uncharacterized protein</fullName>
    </submittedName>
</protein>
<dbReference type="EMBL" id="AGSN01000055">
    <property type="protein sequence ID" value="EHH13134.1"/>
    <property type="molecule type" value="Genomic_DNA"/>
</dbReference>
<reference evidence="1 2" key="1">
    <citation type="journal article" date="2012" name="J. Bacteriol.">
        <title>Draft Genome Sequence of Plant Growth-Promoting Rhizobium Mesorhizobium amorphae, Isolated from Zinc-Lead Mine Tailings.</title>
        <authorList>
            <person name="Hao X."/>
            <person name="Lin Y."/>
            <person name="Johnstone L."/>
            <person name="Baltrus D.A."/>
            <person name="Miller S.J."/>
            <person name="Wei G."/>
            <person name="Rensing C."/>
        </authorList>
    </citation>
    <scope>NUCLEOTIDE SEQUENCE [LARGE SCALE GENOMIC DNA]</scope>
    <source>
        <strain evidence="1 2">CCNWGS0123</strain>
    </source>
</reference>
<dbReference type="STRING" id="1082933.A6B35_15550"/>
<sequence>MRYYEVKPLVAGELSEGTVMDTSVHPPIVSKLHYQFDAWLGDVLVTSFPCFLVTEEAKRGLLAIGISGATFADAEVTISEDFYLVQPDVELPPFVWLKVDGRAGHDDFGINQNLNLVMSERAFDVLDELLGLPSASIKRFDDGNK</sequence>
<dbReference type="OrthoDB" id="5879561at2"/>
<organism evidence="1 2">
    <name type="scientific">Mesorhizobium amorphae CCNWGS0123</name>
    <dbReference type="NCBI Taxonomy" id="1082933"/>
    <lineage>
        <taxon>Bacteria</taxon>
        <taxon>Pseudomonadati</taxon>
        <taxon>Pseudomonadota</taxon>
        <taxon>Alphaproteobacteria</taxon>
        <taxon>Hyphomicrobiales</taxon>
        <taxon>Phyllobacteriaceae</taxon>
        <taxon>Mesorhizobium</taxon>
    </lineage>
</organism>
<proteinExistence type="predicted"/>
<dbReference type="Proteomes" id="UP000002949">
    <property type="component" value="Unassembled WGS sequence"/>
</dbReference>
<dbReference type="PATRIC" id="fig|1082933.3.peg.1029"/>
<evidence type="ECO:0000313" key="2">
    <source>
        <dbReference type="Proteomes" id="UP000002949"/>
    </source>
</evidence>
<dbReference type="AlphaFoldDB" id="G6Y583"/>